<proteinExistence type="predicted"/>
<feature type="domain" description="Rab-GAP TBC" evidence="3">
    <location>
        <begin position="177"/>
        <end position="445"/>
    </location>
</feature>
<dbReference type="PANTHER" id="PTHR47219">
    <property type="entry name" value="RAB GTPASE-ACTIVATING PROTEIN 1-LIKE"/>
    <property type="match status" value="1"/>
</dbReference>
<dbReference type="Proteomes" id="UP000019132">
    <property type="component" value="Unassembled WGS sequence"/>
</dbReference>
<dbReference type="OMA" id="PFFFQAS"/>
<dbReference type="eggNOG" id="KOG2223">
    <property type="taxonomic scope" value="Eukaryota"/>
</dbReference>
<evidence type="ECO:0000256" key="1">
    <source>
        <dbReference type="SAM" id="MobiDB-lite"/>
    </source>
</evidence>
<accession>K3W9U1</accession>
<dbReference type="InParanoid" id="K3W9U1"/>
<dbReference type="EMBL" id="GL376634">
    <property type="status" value="NOT_ANNOTATED_CDS"/>
    <property type="molecule type" value="Genomic_DNA"/>
</dbReference>
<dbReference type="InterPro" id="IPR035969">
    <property type="entry name" value="Rab-GAP_TBC_sf"/>
</dbReference>
<dbReference type="Pfam" id="PF00566">
    <property type="entry name" value="RabGAP-TBC"/>
    <property type="match status" value="1"/>
</dbReference>
<dbReference type="Gene3D" id="1.10.472.80">
    <property type="entry name" value="Ypt/Rab-GAP domain of gyp1p, domain 3"/>
    <property type="match status" value="1"/>
</dbReference>
<dbReference type="STRING" id="431595.K3W9U1"/>
<reference evidence="5" key="2">
    <citation type="submission" date="2010-04" db="EMBL/GenBank/DDBJ databases">
        <authorList>
            <person name="Buell R."/>
            <person name="Hamilton J."/>
            <person name="Hostetler J."/>
        </authorList>
    </citation>
    <scope>NUCLEOTIDE SEQUENCE [LARGE SCALE GENOMIC DNA]</scope>
    <source>
        <strain evidence="5">DAOM:BR144</strain>
    </source>
</reference>
<dbReference type="PROSITE" id="PS50086">
    <property type="entry name" value="TBC_RABGAP"/>
    <property type="match status" value="1"/>
</dbReference>
<feature type="compositionally biased region" description="Low complexity" evidence="1">
    <location>
        <begin position="234"/>
        <end position="250"/>
    </location>
</feature>
<evidence type="ECO:0008006" key="6">
    <source>
        <dbReference type="Google" id="ProtNLM"/>
    </source>
</evidence>
<dbReference type="EnsemblProtists" id="PYU1_T001732">
    <property type="protein sequence ID" value="PYU1_T001732"/>
    <property type="gene ID" value="PYU1_G001731"/>
</dbReference>
<dbReference type="AlphaFoldDB" id="K3W9U1"/>
<dbReference type="GO" id="GO:0031267">
    <property type="term" value="F:small GTPase binding"/>
    <property type="evidence" value="ECO:0007669"/>
    <property type="project" value="TreeGrafter"/>
</dbReference>
<dbReference type="InterPro" id="IPR050302">
    <property type="entry name" value="Rab_GAP_TBC_domain"/>
</dbReference>
<dbReference type="VEuPathDB" id="FungiDB:PYU1_G001731"/>
<dbReference type="Gene3D" id="1.10.8.270">
    <property type="entry name" value="putative rabgap domain of human tbc1 domain family member 14 like domains"/>
    <property type="match status" value="1"/>
</dbReference>
<dbReference type="GO" id="GO:0005773">
    <property type="term" value="C:vacuole"/>
    <property type="evidence" value="ECO:0007669"/>
    <property type="project" value="UniProtKB-ARBA"/>
</dbReference>
<name>K3W9U1_GLOUD</name>
<dbReference type="Pfam" id="PF00169">
    <property type="entry name" value="PH"/>
    <property type="match status" value="1"/>
</dbReference>
<protein>
    <recommendedName>
        <fullName evidence="6">Rab-GAP TBC domain-containing protein</fullName>
    </recommendedName>
</protein>
<dbReference type="SMART" id="SM00233">
    <property type="entry name" value="PH"/>
    <property type="match status" value="1"/>
</dbReference>
<dbReference type="InterPro" id="IPR011993">
    <property type="entry name" value="PH-like_dom_sf"/>
</dbReference>
<dbReference type="PROSITE" id="PS50003">
    <property type="entry name" value="PH_DOMAIN"/>
    <property type="match status" value="1"/>
</dbReference>
<evidence type="ECO:0000313" key="5">
    <source>
        <dbReference type="Proteomes" id="UP000019132"/>
    </source>
</evidence>
<evidence type="ECO:0000259" key="3">
    <source>
        <dbReference type="PROSITE" id="PS50086"/>
    </source>
</evidence>
<keyword evidence="5" id="KW-1185">Reference proteome</keyword>
<dbReference type="InterPro" id="IPR000195">
    <property type="entry name" value="Rab-GAP-TBC_dom"/>
</dbReference>
<dbReference type="SUPFAM" id="SSF47923">
    <property type="entry name" value="Ypt/Rab-GAP domain of gyp1p"/>
    <property type="match status" value="2"/>
</dbReference>
<dbReference type="FunFam" id="1.10.472.80:FF:000006">
    <property type="entry name" value="TBC1 domain family member 14"/>
    <property type="match status" value="1"/>
</dbReference>
<organism evidence="4 5">
    <name type="scientific">Globisporangium ultimum (strain ATCC 200006 / CBS 805.95 / DAOM BR144)</name>
    <name type="common">Pythium ultimum</name>
    <dbReference type="NCBI Taxonomy" id="431595"/>
    <lineage>
        <taxon>Eukaryota</taxon>
        <taxon>Sar</taxon>
        <taxon>Stramenopiles</taxon>
        <taxon>Oomycota</taxon>
        <taxon>Peronosporomycetes</taxon>
        <taxon>Pythiales</taxon>
        <taxon>Pythiaceae</taxon>
        <taxon>Globisporangium</taxon>
    </lineage>
</organism>
<dbReference type="PANTHER" id="PTHR47219:SF9">
    <property type="entry name" value="GTPASE ACTIVATING PROTEIN AND CENTROSOME-ASSOCIATED, ISOFORM B"/>
    <property type="match status" value="1"/>
</dbReference>
<evidence type="ECO:0000313" key="4">
    <source>
        <dbReference type="EnsemblProtists" id="PYU1_T001732"/>
    </source>
</evidence>
<reference evidence="5" key="1">
    <citation type="journal article" date="2010" name="Genome Biol.">
        <title>Genome sequence of the necrotrophic plant pathogen Pythium ultimum reveals original pathogenicity mechanisms and effector repertoire.</title>
        <authorList>
            <person name="Levesque C.A."/>
            <person name="Brouwer H."/>
            <person name="Cano L."/>
            <person name="Hamilton J.P."/>
            <person name="Holt C."/>
            <person name="Huitema E."/>
            <person name="Raffaele S."/>
            <person name="Robideau G.P."/>
            <person name="Thines M."/>
            <person name="Win J."/>
            <person name="Zerillo M.M."/>
            <person name="Beakes G.W."/>
            <person name="Boore J.L."/>
            <person name="Busam D."/>
            <person name="Dumas B."/>
            <person name="Ferriera S."/>
            <person name="Fuerstenberg S.I."/>
            <person name="Gachon C.M."/>
            <person name="Gaulin E."/>
            <person name="Govers F."/>
            <person name="Grenville-Briggs L."/>
            <person name="Horner N."/>
            <person name="Hostetler J."/>
            <person name="Jiang R.H."/>
            <person name="Johnson J."/>
            <person name="Krajaejun T."/>
            <person name="Lin H."/>
            <person name="Meijer H.J."/>
            <person name="Moore B."/>
            <person name="Morris P."/>
            <person name="Phuntmart V."/>
            <person name="Puiu D."/>
            <person name="Shetty J."/>
            <person name="Stajich J.E."/>
            <person name="Tripathy S."/>
            <person name="Wawra S."/>
            <person name="van West P."/>
            <person name="Whitty B.R."/>
            <person name="Coutinho P.M."/>
            <person name="Henrissat B."/>
            <person name="Martin F."/>
            <person name="Thomas P.D."/>
            <person name="Tyler B.M."/>
            <person name="De Vries R.P."/>
            <person name="Kamoun S."/>
            <person name="Yandell M."/>
            <person name="Tisserat N."/>
            <person name="Buell C.R."/>
        </authorList>
    </citation>
    <scope>NUCLEOTIDE SEQUENCE</scope>
    <source>
        <strain evidence="5">DAOM:BR144</strain>
    </source>
</reference>
<dbReference type="Gene3D" id="2.30.29.30">
    <property type="entry name" value="Pleckstrin-homology domain (PH domain)/Phosphotyrosine-binding domain (PTB)"/>
    <property type="match status" value="1"/>
</dbReference>
<feature type="region of interest" description="Disordered" evidence="1">
    <location>
        <begin position="223"/>
        <end position="273"/>
    </location>
</feature>
<dbReference type="SMART" id="SM00164">
    <property type="entry name" value="TBC"/>
    <property type="match status" value="1"/>
</dbReference>
<dbReference type="InterPro" id="IPR001849">
    <property type="entry name" value="PH_domain"/>
</dbReference>
<dbReference type="GO" id="GO:0005096">
    <property type="term" value="F:GTPase activator activity"/>
    <property type="evidence" value="ECO:0007669"/>
    <property type="project" value="TreeGrafter"/>
</dbReference>
<feature type="region of interest" description="Disordered" evidence="1">
    <location>
        <begin position="123"/>
        <end position="142"/>
    </location>
</feature>
<dbReference type="GO" id="GO:0016192">
    <property type="term" value="P:vesicle-mediated transport"/>
    <property type="evidence" value="ECO:0007669"/>
    <property type="project" value="UniProtKB-ARBA"/>
</dbReference>
<dbReference type="HOGENOM" id="CLU_042121_0_0_1"/>
<dbReference type="CDD" id="cd00821">
    <property type="entry name" value="PH"/>
    <property type="match status" value="1"/>
</dbReference>
<dbReference type="GO" id="GO:0031410">
    <property type="term" value="C:cytoplasmic vesicle"/>
    <property type="evidence" value="ECO:0007669"/>
    <property type="project" value="UniProtKB-ARBA"/>
</dbReference>
<reference evidence="4" key="3">
    <citation type="submission" date="2015-02" db="UniProtKB">
        <authorList>
            <consortium name="EnsemblProtists"/>
        </authorList>
    </citation>
    <scope>IDENTIFICATION</scope>
    <source>
        <strain evidence="4">DAOM BR144</strain>
    </source>
</reference>
<dbReference type="SUPFAM" id="SSF50729">
    <property type="entry name" value="PH domain-like"/>
    <property type="match status" value="1"/>
</dbReference>
<evidence type="ECO:0000259" key="2">
    <source>
        <dbReference type="PROSITE" id="PS50003"/>
    </source>
</evidence>
<sequence>SQHLKIWKIRYFILTRHELVYSKKSGKKPRRCLVLDEYRVVDDQNQVVHLGNFVIELKNAHRRIYLSAATEQERTTWVNTIRSLQTNDPESSSETGSMALLRNGSESILNTILLPGMRANRRLSGRRNRGSKDRRDERKRQRLPKMKKSFSELWVEDVFTHSAKNEASLVEGLCFAGIPKEMRGRAWAWILGNKLQVNEDLFNICKARATAVRREMVLKKEAEKSGLNAERTDSATSLASSASLPATDDSNATDPSNPVAAVAPDEDRPDSKEVAQNMLQEAVSIAEMLVAHGERSIRLVNIDMPRTFGHHPLFQAGADGTERTTEVLEAYICYRPDLGYVQGMSYIAAALCFHMDSFTAFKALVSLMSTSLLFDMFRLEEKRTFHYLGVYNQIVEFELPRLHAHLQDTGIEAQMYAVDWALSLFTRSLPLNLALRIWDCFVLIGTPFFFQASVGILALYEDALLTMDAEEIMRFLHNIPKSTSATDLFDAIESVALSAREITELLAGGKLWSPDSSRHIQIQYPETYD</sequence>
<feature type="compositionally biased region" description="Basic and acidic residues" evidence="1">
    <location>
        <begin position="130"/>
        <end position="139"/>
    </location>
</feature>
<feature type="domain" description="PH" evidence="2">
    <location>
        <begin position="1"/>
        <end position="86"/>
    </location>
</feature>